<gene>
    <name evidence="1" type="ORF">CLIB1444_05S07844</name>
</gene>
<proteinExistence type="predicted"/>
<comment type="caution">
    <text evidence="1">The sequence shown here is derived from an EMBL/GenBank/DDBJ whole genome shotgun (WGS) entry which is preliminary data.</text>
</comment>
<evidence type="ECO:0000313" key="2">
    <source>
        <dbReference type="Proteomes" id="UP001152531"/>
    </source>
</evidence>
<evidence type="ECO:0000313" key="1">
    <source>
        <dbReference type="EMBL" id="CAH6721292.1"/>
    </source>
</evidence>
<protein>
    <submittedName>
        <fullName evidence="1">DNA polymerase delta subunit 3</fullName>
    </submittedName>
</protein>
<reference evidence="1" key="1">
    <citation type="submission" date="2022-06" db="EMBL/GenBank/DDBJ databases">
        <authorList>
            <person name="Legras J.-L."/>
            <person name="Devillers H."/>
            <person name="Grondin C."/>
        </authorList>
    </citation>
    <scope>NUCLEOTIDE SEQUENCE</scope>
    <source>
        <strain evidence="1">CLIB 1444</strain>
    </source>
</reference>
<keyword evidence="2" id="KW-1185">Reference proteome</keyword>
<dbReference type="Proteomes" id="UP001152531">
    <property type="component" value="Unassembled WGS sequence"/>
</dbReference>
<organism evidence="1 2">
    <name type="scientific">[Candida] jaroonii</name>
    <dbReference type="NCBI Taxonomy" id="467808"/>
    <lineage>
        <taxon>Eukaryota</taxon>
        <taxon>Fungi</taxon>
        <taxon>Dikarya</taxon>
        <taxon>Ascomycota</taxon>
        <taxon>Saccharomycotina</taxon>
        <taxon>Pichiomycetes</taxon>
        <taxon>Debaryomycetaceae</taxon>
        <taxon>Yamadazyma</taxon>
    </lineage>
</organism>
<dbReference type="EMBL" id="CALSDN010000005">
    <property type="protein sequence ID" value="CAH6721292.1"/>
    <property type="molecule type" value="Genomic_DNA"/>
</dbReference>
<name>A0ACA9Y8R9_9ASCO</name>
<accession>A0ACA9Y8R9</accession>
<sequence>MDESVKEIEYISGQLKVGEIVTYQDISHQFGATYKKSKVILYNFYKSNKSNFVGQFIINGVIEGSTVIKFIESEKLIEEAVEKFDKIDEIYCYSVTPKTEFSLKDFAIHNQKNVINTDNLNYYHKLGLIKGPELVPVTSFKTSKLTVAEPTKTSTTTKEVSTKPKKEKTIGLMSNYVSRKQKPADTAGSKRAADPPKYQYKSRKLENKKPEKVVVSNDLEADEFDEFDDMEVDTPAPSVPAPKTKLSDIFNDDDDDEEDITEGQKEENTKIQESEQEEAIPEPEAETKEASVEPQVEPEPEAESETQEPQEPQYDEEGYLITYNTKKPKSKPKPKPRTTTETKTEIKQPVKSAVKVTKDKKSKQPSVMSFFGKKK</sequence>